<dbReference type="RefSeq" id="WP_097588121.1">
    <property type="nucleotide sequence ID" value="NZ_NWTC01000059.1"/>
</dbReference>
<proteinExistence type="predicted"/>
<reference evidence="1 2" key="1">
    <citation type="submission" date="2017-09" db="EMBL/GenBank/DDBJ databases">
        <title>Comparative genomics of rhizobia isolated from Phaseolus vulgaris in China.</title>
        <authorList>
            <person name="Tong W."/>
        </authorList>
    </citation>
    <scope>NUCLEOTIDE SEQUENCE [LARGE SCALE GENOMIC DNA]</scope>
    <source>
        <strain evidence="1 2">PCH1</strain>
    </source>
</reference>
<gene>
    <name evidence="1" type="ORF">CO661_32915</name>
</gene>
<accession>A0A2A6LNY6</accession>
<dbReference type="EMBL" id="NWTC01000059">
    <property type="protein sequence ID" value="PDT43819.1"/>
    <property type="molecule type" value="Genomic_DNA"/>
</dbReference>
<evidence type="ECO:0000313" key="2">
    <source>
        <dbReference type="Proteomes" id="UP000220353"/>
    </source>
</evidence>
<name>A0A2A6LNY6_RHIFR</name>
<protein>
    <submittedName>
        <fullName evidence="1">Uncharacterized protein</fullName>
    </submittedName>
</protein>
<organism evidence="1 2">
    <name type="scientific">Rhizobium fredii</name>
    <name type="common">Sinorhizobium fredii</name>
    <dbReference type="NCBI Taxonomy" id="380"/>
    <lineage>
        <taxon>Bacteria</taxon>
        <taxon>Pseudomonadati</taxon>
        <taxon>Pseudomonadota</taxon>
        <taxon>Alphaproteobacteria</taxon>
        <taxon>Hyphomicrobiales</taxon>
        <taxon>Rhizobiaceae</taxon>
        <taxon>Sinorhizobium/Ensifer group</taxon>
        <taxon>Sinorhizobium</taxon>
    </lineage>
</organism>
<sequence>MRQRTKKLTDSIAMSRFAPEPRGAVRYGFAERLARMLKLCELGVLSEACQNAHSSISNNKLKRSATYSIGGKPGIDLAAMDIDVVLELPQRTKKTFNKSSRYIVGRCGIFGAFGPLIPERLILGLRVVTEQGENARDVVYPVASDNAVIERLIHHADETRFERYGPICVWQEAASHGQFNQRTNSSRFSDTNIACLRKSARDSLPKQIISILKAALNITCRLHAALANPPMLYSAKQHKPSAQATIGGTGHALDWLSDRVNQSKLMQYWRENAACATEKGPNSRVYCGRNEEGAVCNFA</sequence>
<comment type="caution">
    <text evidence="1">The sequence shown here is derived from an EMBL/GenBank/DDBJ whole genome shotgun (WGS) entry which is preliminary data.</text>
</comment>
<dbReference type="AlphaFoldDB" id="A0A2A6LNY6"/>
<evidence type="ECO:0000313" key="1">
    <source>
        <dbReference type="EMBL" id="PDT43819.1"/>
    </source>
</evidence>
<dbReference type="Proteomes" id="UP000220353">
    <property type="component" value="Unassembled WGS sequence"/>
</dbReference>